<dbReference type="InterPro" id="IPR002171">
    <property type="entry name" value="Ribosomal_uL2"/>
</dbReference>
<name>A0A5E4G579_PRUDU</name>
<evidence type="ECO:0000256" key="4">
    <source>
        <dbReference type="ARBA" id="ARBA00023128"/>
    </source>
</evidence>
<dbReference type="PANTHER" id="PTHR13691:SF72">
    <property type="entry name" value="EXPRESSED PROTEIN"/>
    <property type="match status" value="1"/>
</dbReference>
<evidence type="ECO:0000256" key="3">
    <source>
        <dbReference type="ARBA" id="ARBA00022980"/>
    </source>
</evidence>
<dbReference type="GO" id="GO:0005762">
    <property type="term" value="C:mitochondrial large ribosomal subunit"/>
    <property type="evidence" value="ECO:0007669"/>
    <property type="project" value="TreeGrafter"/>
</dbReference>
<dbReference type="GO" id="GO:0032543">
    <property type="term" value="P:mitochondrial translation"/>
    <property type="evidence" value="ECO:0007669"/>
    <property type="project" value="TreeGrafter"/>
</dbReference>
<dbReference type="Proteomes" id="UP000327085">
    <property type="component" value="Chromosome 5"/>
</dbReference>
<evidence type="ECO:0000313" key="8">
    <source>
        <dbReference type="EMBL" id="VVA34965.1"/>
    </source>
</evidence>
<dbReference type="GO" id="GO:0003735">
    <property type="term" value="F:structural constituent of ribosome"/>
    <property type="evidence" value="ECO:0007669"/>
    <property type="project" value="InterPro"/>
</dbReference>
<gene>
    <name evidence="8" type="ORF">ALMOND_2B011344</name>
</gene>
<proteinExistence type="inferred from homology"/>
<keyword evidence="4" id="KW-0496">Mitochondrion</keyword>
<dbReference type="EMBL" id="CABIKO010000362">
    <property type="protein sequence ID" value="VVA34965.1"/>
    <property type="molecule type" value="Genomic_DNA"/>
</dbReference>
<dbReference type="GO" id="GO:0003723">
    <property type="term" value="F:RNA binding"/>
    <property type="evidence" value="ECO:0007669"/>
    <property type="project" value="TreeGrafter"/>
</dbReference>
<dbReference type="InterPro" id="IPR022669">
    <property type="entry name" value="Ribosomal_uL2_C"/>
</dbReference>
<evidence type="ECO:0000256" key="5">
    <source>
        <dbReference type="ARBA" id="ARBA00023274"/>
    </source>
</evidence>
<dbReference type="Gramene" id="VVA34965">
    <property type="protein sequence ID" value="VVA34965"/>
    <property type="gene ID" value="Prudul26B011344"/>
</dbReference>
<comment type="similarity">
    <text evidence="2">Belongs to the universal ribosomal protein uL2 family.</text>
</comment>
<dbReference type="InterPro" id="IPR014726">
    <property type="entry name" value="Ribosomal_uL2_dom3"/>
</dbReference>
<dbReference type="Gene3D" id="2.30.30.30">
    <property type="match status" value="1"/>
</dbReference>
<dbReference type="Gene3D" id="4.10.950.10">
    <property type="entry name" value="Ribosomal protein L2, domain 3"/>
    <property type="match status" value="1"/>
</dbReference>
<dbReference type="PROSITE" id="PS00467">
    <property type="entry name" value="RIBOSOMAL_L2"/>
    <property type="match status" value="1"/>
</dbReference>
<feature type="region of interest" description="Disordered" evidence="6">
    <location>
        <begin position="55"/>
        <end position="88"/>
    </location>
</feature>
<evidence type="ECO:0000256" key="2">
    <source>
        <dbReference type="ARBA" id="ARBA00005636"/>
    </source>
</evidence>
<protein>
    <submittedName>
        <fullName evidence="8">PREDICTED: 50S ribosomal L2</fullName>
    </submittedName>
</protein>
<dbReference type="SUPFAM" id="SSF50104">
    <property type="entry name" value="Translation proteins SH3-like domain"/>
    <property type="match status" value="1"/>
</dbReference>
<evidence type="ECO:0000259" key="7">
    <source>
        <dbReference type="SMART" id="SM01382"/>
    </source>
</evidence>
<dbReference type="InterPro" id="IPR008991">
    <property type="entry name" value="Translation_prot_SH3-like_sf"/>
</dbReference>
<dbReference type="Pfam" id="PF03947">
    <property type="entry name" value="Ribosomal_L2_C"/>
    <property type="match status" value="1"/>
</dbReference>
<keyword evidence="3" id="KW-0689">Ribosomal protein</keyword>
<evidence type="ECO:0000313" key="9">
    <source>
        <dbReference type="Proteomes" id="UP000327085"/>
    </source>
</evidence>
<evidence type="ECO:0000256" key="1">
    <source>
        <dbReference type="ARBA" id="ARBA00004173"/>
    </source>
</evidence>
<dbReference type="InParanoid" id="A0A5E4G579"/>
<feature type="domain" description="Large ribosomal subunit protein uL2 C-terminal" evidence="7">
    <location>
        <begin position="13"/>
        <end position="88"/>
    </location>
</feature>
<dbReference type="SMART" id="SM01382">
    <property type="entry name" value="Ribosomal_L2_C"/>
    <property type="match status" value="1"/>
</dbReference>
<sequence length="88" mass="9330">MCRGALAQISINSQLGRCMPLGAMHIGAKIHNIEMRPGQGGKLWIDSKCRATIGSVPSGPNSGNQHKNRRPKVRGVAMNPIDHPHGGG</sequence>
<evidence type="ECO:0000256" key="6">
    <source>
        <dbReference type="SAM" id="MobiDB-lite"/>
    </source>
</evidence>
<dbReference type="AlphaFoldDB" id="A0A5E4G579"/>
<organism evidence="8 9">
    <name type="scientific">Prunus dulcis</name>
    <name type="common">Almond</name>
    <name type="synonym">Amygdalus dulcis</name>
    <dbReference type="NCBI Taxonomy" id="3755"/>
    <lineage>
        <taxon>Eukaryota</taxon>
        <taxon>Viridiplantae</taxon>
        <taxon>Streptophyta</taxon>
        <taxon>Embryophyta</taxon>
        <taxon>Tracheophyta</taxon>
        <taxon>Spermatophyta</taxon>
        <taxon>Magnoliopsida</taxon>
        <taxon>eudicotyledons</taxon>
        <taxon>Gunneridae</taxon>
        <taxon>Pentapetalae</taxon>
        <taxon>rosids</taxon>
        <taxon>fabids</taxon>
        <taxon>Rosales</taxon>
        <taxon>Rosaceae</taxon>
        <taxon>Amygdaloideae</taxon>
        <taxon>Amygdaleae</taxon>
        <taxon>Prunus</taxon>
    </lineage>
</organism>
<dbReference type="InterPro" id="IPR022671">
    <property type="entry name" value="Ribosomal_uL2_CS"/>
</dbReference>
<comment type="subcellular location">
    <subcellularLocation>
        <location evidence="1">Mitochondrion</location>
    </subcellularLocation>
</comment>
<reference evidence="9" key="1">
    <citation type="journal article" date="2020" name="Plant J.">
        <title>Transposons played a major role in the diversification between the closely related almond and peach genomes: results from the almond genome sequence.</title>
        <authorList>
            <person name="Alioto T."/>
            <person name="Alexiou K.G."/>
            <person name="Bardil A."/>
            <person name="Barteri F."/>
            <person name="Castanera R."/>
            <person name="Cruz F."/>
            <person name="Dhingra A."/>
            <person name="Duval H."/>
            <person name="Fernandez I Marti A."/>
            <person name="Frias L."/>
            <person name="Galan B."/>
            <person name="Garcia J.L."/>
            <person name="Howad W."/>
            <person name="Gomez-Garrido J."/>
            <person name="Gut M."/>
            <person name="Julca I."/>
            <person name="Morata J."/>
            <person name="Puigdomenech P."/>
            <person name="Ribeca P."/>
            <person name="Rubio Cabetas M.J."/>
            <person name="Vlasova A."/>
            <person name="Wirthensohn M."/>
            <person name="Garcia-Mas J."/>
            <person name="Gabaldon T."/>
            <person name="Casacuberta J.M."/>
            <person name="Arus P."/>
        </authorList>
    </citation>
    <scope>NUCLEOTIDE SEQUENCE [LARGE SCALE GENOMIC DNA]</scope>
    <source>
        <strain evidence="9">cv. Texas</strain>
    </source>
</reference>
<dbReference type="PANTHER" id="PTHR13691">
    <property type="entry name" value="RIBOSOMAL PROTEIN L2"/>
    <property type="match status" value="1"/>
</dbReference>
<keyword evidence="5" id="KW-0687">Ribonucleoprotein</keyword>
<accession>A0A5E4G579</accession>
<dbReference type="InterPro" id="IPR014722">
    <property type="entry name" value="Rib_uL2_dom2"/>
</dbReference>